<protein>
    <submittedName>
        <fullName evidence="1">Uncharacterized protein</fullName>
    </submittedName>
</protein>
<dbReference type="AlphaFoldDB" id="A0A6G5QFV5"/>
<sequence length="240" mass="28140">MKFGHLLDIGETTPSIFLKLSKRARLYNFLVLYNACVDKNFQIPIKYALSNSIKEAFSAYTDDLLSNTTLKKNTLKEFCITSNKLIISYKNQNFSNIKKIAKEPKYKVAKLIKMLYMNGEFELIFDANFMFSQFVYDKISKKHFDKNVYFQDSAIIIESGNMKQKLCIIPSFKEFNIENSNQLAREIEYATQFLQNEKCESVYVVTPRHSNFKRHIEVRHCNFADKCIKIVPYTISNKIF</sequence>
<evidence type="ECO:0000313" key="2">
    <source>
        <dbReference type="Proteomes" id="UP000503264"/>
    </source>
</evidence>
<dbReference type="RefSeq" id="WP_171993670.1">
    <property type="nucleotide sequence ID" value="NZ_CP012542.1"/>
</dbReference>
<organism evidence="1 2">
    <name type="scientific">Campylobacter mucosalis CCUG 21559</name>
    <dbReference type="NCBI Taxonomy" id="1032067"/>
    <lineage>
        <taxon>Bacteria</taxon>
        <taxon>Pseudomonadati</taxon>
        <taxon>Campylobacterota</taxon>
        <taxon>Epsilonproteobacteria</taxon>
        <taxon>Campylobacterales</taxon>
        <taxon>Campylobacteraceae</taxon>
        <taxon>Campylobacter</taxon>
    </lineage>
</organism>
<dbReference type="EMBL" id="CP012542">
    <property type="protein sequence ID" value="QCD44593.1"/>
    <property type="molecule type" value="Genomic_DNA"/>
</dbReference>
<evidence type="ECO:0000313" key="1">
    <source>
        <dbReference type="EMBL" id="QCD44593.1"/>
    </source>
</evidence>
<proteinExistence type="predicted"/>
<dbReference type="Proteomes" id="UP000503264">
    <property type="component" value="Chromosome"/>
</dbReference>
<keyword evidence="2" id="KW-1185">Reference proteome</keyword>
<accession>A0A6G5QFV5</accession>
<gene>
    <name evidence="1" type="ORF">CMUC_0796</name>
</gene>
<name>A0A6G5QFV5_9BACT</name>
<reference evidence="1 2" key="1">
    <citation type="submission" date="2016-07" db="EMBL/GenBank/DDBJ databases">
        <title>Comparative genomics of the Campylobacter concisus group.</title>
        <authorList>
            <person name="Miller W.G."/>
            <person name="Yee E."/>
            <person name="Chapman M.H."/>
            <person name="Huynh S."/>
            <person name="Bono J.L."/>
            <person name="On S.L.W."/>
            <person name="StLeger J."/>
            <person name="Foster G."/>
            <person name="Parker C.T."/>
        </authorList>
    </citation>
    <scope>NUCLEOTIDE SEQUENCE [LARGE SCALE GENOMIC DNA]</scope>
    <source>
        <strain evidence="1 2">CCUG 21559</strain>
    </source>
</reference>